<dbReference type="AlphaFoldDB" id="A0A5M8PMR1"/>
<comment type="subcellular location">
    <subcellularLocation>
        <location evidence="1">Cell membrane</location>
        <topology evidence="1">Multi-pass membrane protein</topology>
    </subcellularLocation>
</comment>
<feature type="transmembrane region" description="Helical" evidence="3">
    <location>
        <begin position="483"/>
        <end position="504"/>
    </location>
</feature>
<evidence type="ECO:0008006" key="6">
    <source>
        <dbReference type="Google" id="ProtNLM"/>
    </source>
</evidence>
<sequence length="580" mass="65175">MSTTIPCPALSNLPLAFKDFDEETVFEAAKEHFLNPDALNLVIEFDNSTARAAVDLKQEQIKAVLQAEQPEALPTKWISIWAPERQKGLVKAIGARYKFSPRLLRIMCDDPLKPIPAPVVPDTPRSRMHEMWHPQKEMEQTSRQSQASDPESVLEMANVESTGRTALDISHYNIINEVWHYSSVDWGHEYLCVGYNSLFNTHTGQEPRPAYTKQNHPEGKRLWTWLILCIDGTVISMHENPFPGHQGTSTATQKDQLKIIRKNTLNVFRQLSKANKVQSPIMTLGLRTGSESLESPPDSSPATVTSLLFLYLFDDWHTTYSLVARREHRYGEQLEQLRQSMFEKAKLDSIDRLHHIGRQLSILKRIYQSYTGIIESILVAQKPVHPTAEVSVTNSQVLDALTAAQREPHSHLDQSVTAAGNMSLGVALAPKAIVRFARLKERINLYALSEIQECLDEKESLVFLNFNLIALKESQAVERLTRITILLAKVTILFLPVSLLTAYFSVSSITQGYTKVTYWVAFAIIMTVSFLFLAAFGKLSGTVEGKPIYRSLSQIFYDRFLLAPLGAARRKGSKGGRGGG</sequence>
<organism evidence="4 5">
    <name type="scientific">Lasallia pustulata</name>
    <dbReference type="NCBI Taxonomy" id="136370"/>
    <lineage>
        <taxon>Eukaryota</taxon>
        <taxon>Fungi</taxon>
        <taxon>Dikarya</taxon>
        <taxon>Ascomycota</taxon>
        <taxon>Pezizomycotina</taxon>
        <taxon>Lecanoromycetes</taxon>
        <taxon>OSLEUM clade</taxon>
        <taxon>Umbilicariomycetidae</taxon>
        <taxon>Umbilicariales</taxon>
        <taxon>Umbilicariaceae</taxon>
        <taxon>Lasallia</taxon>
    </lineage>
</organism>
<evidence type="ECO:0000256" key="3">
    <source>
        <dbReference type="SAM" id="Phobius"/>
    </source>
</evidence>
<dbReference type="PANTHER" id="PTHR46494">
    <property type="entry name" value="CORA FAMILY METAL ION TRANSPORTER (EUROFUNG)"/>
    <property type="match status" value="1"/>
</dbReference>
<dbReference type="GO" id="GO:0015095">
    <property type="term" value="F:magnesium ion transmembrane transporter activity"/>
    <property type="evidence" value="ECO:0007669"/>
    <property type="project" value="TreeGrafter"/>
</dbReference>
<keyword evidence="3" id="KW-1133">Transmembrane helix</keyword>
<proteinExistence type="predicted"/>
<dbReference type="Proteomes" id="UP000324767">
    <property type="component" value="Unassembled WGS sequence"/>
</dbReference>
<dbReference type="GO" id="GO:0015087">
    <property type="term" value="F:cobalt ion transmembrane transporter activity"/>
    <property type="evidence" value="ECO:0007669"/>
    <property type="project" value="TreeGrafter"/>
</dbReference>
<dbReference type="InterPro" id="IPR045861">
    <property type="entry name" value="CorA_cytoplasmic_dom"/>
</dbReference>
<reference evidence="4 5" key="1">
    <citation type="submission" date="2019-09" db="EMBL/GenBank/DDBJ databases">
        <title>The hologenome of the rock-dwelling lichen Lasallia pustulata.</title>
        <authorList>
            <person name="Greshake Tzovaras B."/>
            <person name="Segers F."/>
            <person name="Bicker A."/>
            <person name="Dal Grande F."/>
            <person name="Otte J."/>
            <person name="Hankeln T."/>
            <person name="Schmitt I."/>
            <person name="Ebersberger I."/>
        </authorList>
    </citation>
    <scope>NUCLEOTIDE SEQUENCE [LARGE SCALE GENOMIC DNA]</scope>
    <source>
        <strain evidence="4">A1-1</strain>
    </source>
</reference>
<dbReference type="OrthoDB" id="5430812at2759"/>
<gene>
    <name evidence="4" type="ORF">FRX48_05141</name>
</gene>
<name>A0A5M8PMR1_9LECA</name>
<evidence type="ECO:0000256" key="2">
    <source>
        <dbReference type="SAM" id="MobiDB-lite"/>
    </source>
</evidence>
<evidence type="ECO:0000256" key="1">
    <source>
        <dbReference type="ARBA" id="ARBA00004651"/>
    </source>
</evidence>
<dbReference type="GO" id="GO:0000287">
    <property type="term" value="F:magnesium ion binding"/>
    <property type="evidence" value="ECO:0007669"/>
    <property type="project" value="TreeGrafter"/>
</dbReference>
<accession>A0A5M8PMR1</accession>
<feature type="region of interest" description="Disordered" evidence="2">
    <location>
        <begin position="134"/>
        <end position="153"/>
    </location>
</feature>
<comment type="caution">
    <text evidence="4">The sequence shown here is derived from an EMBL/GenBank/DDBJ whole genome shotgun (WGS) entry which is preliminary data.</text>
</comment>
<evidence type="ECO:0000313" key="5">
    <source>
        <dbReference type="Proteomes" id="UP000324767"/>
    </source>
</evidence>
<protein>
    <recommendedName>
        <fullName evidence="6">Mg2+ transporter protein, CorA-like/Zinc transport protein ZntB</fullName>
    </recommendedName>
</protein>
<keyword evidence="3" id="KW-0812">Transmembrane</keyword>
<dbReference type="SUPFAM" id="SSF143865">
    <property type="entry name" value="CorA soluble domain-like"/>
    <property type="match status" value="1"/>
</dbReference>
<dbReference type="GO" id="GO:0050897">
    <property type="term" value="F:cobalt ion binding"/>
    <property type="evidence" value="ECO:0007669"/>
    <property type="project" value="TreeGrafter"/>
</dbReference>
<keyword evidence="3" id="KW-0472">Membrane</keyword>
<dbReference type="EMBL" id="VXIT01000008">
    <property type="protein sequence ID" value="KAA6410831.1"/>
    <property type="molecule type" value="Genomic_DNA"/>
</dbReference>
<dbReference type="GO" id="GO:0005886">
    <property type="term" value="C:plasma membrane"/>
    <property type="evidence" value="ECO:0007669"/>
    <property type="project" value="UniProtKB-SubCell"/>
</dbReference>
<dbReference type="PANTHER" id="PTHR46494:SF1">
    <property type="entry name" value="CORA FAMILY METAL ION TRANSPORTER (EUROFUNG)"/>
    <property type="match status" value="1"/>
</dbReference>
<evidence type="ECO:0000313" key="4">
    <source>
        <dbReference type="EMBL" id="KAA6410831.1"/>
    </source>
</evidence>
<feature type="transmembrane region" description="Helical" evidence="3">
    <location>
        <begin position="516"/>
        <end position="536"/>
    </location>
</feature>